<comment type="caution">
    <text evidence="1">The sequence shown here is derived from an EMBL/GenBank/DDBJ whole genome shotgun (WGS) entry which is preliminary data.</text>
</comment>
<proteinExistence type="predicted"/>
<dbReference type="Proteomes" id="UP000785625">
    <property type="component" value="Unassembled WGS sequence"/>
</dbReference>
<protein>
    <submittedName>
        <fullName evidence="1">DUF2785 domain-containing protein</fullName>
    </submittedName>
</protein>
<evidence type="ECO:0000313" key="1">
    <source>
        <dbReference type="EMBL" id="MBM6941182.1"/>
    </source>
</evidence>
<accession>A0ABS2GY25</accession>
<dbReference type="RefSeq" id="WP_204785424.1">
    <property type="nucleotide sequence ID" value="NZ_CALVGD010000048.1"/>
</dbReference>
<name>A0ABS2GY25_9LACO</name>
<dbReference type="InterPro" id="IPR021247">
    <property type="entry name" value="DUF2785"/>
</dbReference>
<reference evidence="1 2" key="1">
    <citation type="journal article" date="2021" name="Sci. Rep.">
        <title>The distribution of antibiotic resistance genes in chicken gut microbiota commensals.</title>
        <authorList>
            <person name="Juricova H."/>
            <person name="Matiasovicova J."/>
            <person name="Kubasova T."/>
            <person name="Cejkova D."/>
            <person name="Rychlik I."/>
        </authorList>
    </citation>
    <scope>NUCLEOTIDE SEQUENCE [LARGE SCALE GENOMIC DNA]</scope>
    <source>
        <strain evidence="1 2">An574</strain>
    </source>
</reference>
<sequence length="318" mass="36868">MVKNDITKTMLMLSDIHRRLMDGQVYLEAINEVDTLIHNAERKQWTPVEVAQPEYEVRTLFGDFVDNVQQGHHVKMSDQLITGIIENSTTDSMAFRRMLLVTLELGLENNLITTEQLTTLFRHFSQPQVLLSHIDEPTNKAAYGRSIAVNIIRLMLIADRSGYFFLTQDDLDKFLNTVGMLPVLEKDSRGFVSHVGWVHMYTGIANLYSELCEHDELVRGNKIFLLSTLVEGYKSIDTPLDMGENEDVASFLIKLFDQHRLYQEFFVKEVGIWRTEINHFSIFSKEQWVRLFNYRRLMQSLIMDGNLPSKVMKAIVKD</sequence>
<evidence type="ECO:0000313" key="2">
    <source>
        <dbReference type="Proteomes" id="UP000785625"/>
    </source>
</evidence>
<dbReference type="Pfam" id="PF10978">
    <property type="entry name" value="DUF2785"/>
    <property type="match status" value="1"/>
</dbReference>
<organism evidence="1 2">
    <name type="scientific">Limosilactobacillus coleohominis</name>
    <dbReference type="NCBI Taxonomy" id="181675"/>
    <lineage>
        <taxon>Bacteria</taxon>
        <taxon>Bacillati</taxon>
        <taxon>Bacillota</taxon>
        <taxon>Bacilli</taxon>
        <taxon>Lactobacillales</taxon>
        <taxon>Lactobacillaceae</taxon>
        <taxon>Limosilactobacillus</taxon>
    </lineage>
</organism>
<keyword evidence="2" id="KW-1185">Reference proteome</keyword>
<dbReference type="EMBL" id="JACJKU010000076">
    <property type="protein sequence ID" value="MBM6941182.1"/>
    <property type="molecule type" value="Genomic_DNA"/>
</dbReference>
<gene>
    <name evidence="1" type="ORF">H5975_06840</name>
</gene>